<dbReference type="STRING" id="446471.Xcel_2202"/>
<feature type="chain" id="PRO_5038542414" description="Mycothiol-dependent maleylpyruvate isomerase metal-binding domain-containing protein" evidence="1">
    <location>
        <begin position="22"/>
        <end position="250"/>
    </location>
</feature>
<protein>
    <recommendedName>
        <fullName evidence="6">Mycothiol-dependent maleylpyruvate isomerase metal-binding domain-containing protein</fullName>
    </recommendedName>
</protein>
<evidence type="ECO:0000259" key="2">
    <source>
        <dbReference type="Pfam" id="PF07398"/>
    </source>
</evidence>
<dbReference type="InterPro" id="IPR034660">
    <property type="entry name" value="DinB/YfiT-like"/>
</dbReference>
<dbReference type="OrthoDB" id="3671213at2"/>
<evidence type="ECO:0000313" key="4">
    <source>
        <dbReference type="EMBL" id="ACZ31220.1"/>
    </source>
</evidence>
<dbReference type="NCBIfam" id="TIGR03083">
    <property type="entry name" value="maleylpyruvate isomerase family mycothiol-dependent enzyme"/>
    <property type="match status" value="1"/>
</dbReference>
<reference evidence="5" key="1">
    <citation type="submission" date="2009-11" db="EMBL/GenBank/DDBJ databases">
        <title>The complete chromosome of Xylanimonas cellulosilytica DSM 15894.</title>
        <authorList>
            <consortium name="US DOE Joint Genome Institute (JGI-PGF)"/>
            <person name="Lucas S."/>
            <person name="Copeland A."/>
            <person name="Lapidus A."/>
            <person name="Glavina del Rio T."/>
            <person name="Dalin E."/>
            <person name="Tice H."/>
            <person name="Bruce D."/>
            <person name="Goodwin L."/>
            <person name="Pitluck S."/>
            <person name="Kyrpides N."/>
            <person name="Mavromatis K."/>
            <person name="Ivanova N."/>
            <person name="Mikhailova N."/>
            <person name="Foster B."/>
            <person name="Clum A."/>
            <person name="Brettin T."/>
            <person name="Detter J.C."/>
            <person name="Han C."/>
            <person name="Larimer F."/>
            <person name="Land M."/>
            <person name="Hauser L."/>
            <person name="Markowitz V."/>
            <person name="Cheng J.F."/>
            <person name="Hugenholtz P."/>
            <person name="Woyke T."/>
            <person name="Wu D."/>
            <person name="Gehrich-Schroeter G."/>
            <person name="Schneider S."/>
            <person name="Pukall S.R."/>
            <person name="Klenk H.P."/>
            <person name="Eisen J.A."/>
        </authorList>
    </citation>
    <scope>NUCLEOTIDE SEQUENCE [LARGE SCALE GENOMIC DNA]</scope>
    <source>
        <strain evidence="5">DSM 15894 / CECT 5975 / LMG 20990 / XIL07</strain>
    </source>
</reference>
<dbReference type="InterPro" id="IPR024344">
    <property type="entry name" value="MDMPI_metal-binding"/>
</dbReference>
<organism evidence="4 5">
    <name type="scientific">Xylanimonas cellulosilytica (strain DSM 15894 / JCM 12276 / CECT 5975 / KCTC 9989 / LMG 20990 / NBRC 107835 / XIL07)</name>
    <dbReference type="NCBI Taxonomy" id="446471"/>
    <lineage>
        <taxon>Bacteria</taxon>
        <taxon>Bacillati</taxon>
        <taxon>Actinomycetota</taxon>
        <taxon>Actinomycetes</taxon>
        <taxon>Micrococcales</taxon>
        <taxon>Promicromonosporaceae</taxon>
        <taxon>Xylanimonas</taxon>
    </lineage>
</organism>
<dbReference type="InterPro" id="IPR010872">
    <property type="entry name" value="MDMPI_C-term_domain"/>
</dbReference>
<dbReference type="HOGENOM" id="CLU_070584_1_0_11"/>
<feature type="signal peptide" evidence="1">
    <location>
        <begin position="1"/>
        <end position="21"/>
    </location>
</feature>
<dbReference type="AlphaFoldDB" id="D1BUY1"/>
<evidence type="ECO:0000256" key="1">
    <source>
        <dbReference type="SAM" id="SignalP"/>
    </source>
</evidence>
<dbReference type="Proteomes" id="UP000002255">
    <property type="component" value="Chromosome"/>
</dbReference>
<gene>
    <name evidence="4" type="ordered locus">Xcel_2202</name>
</gene>
<dbReference type="PANTHER" id="PTHR40758">
    <property type="entry name" value="CONSERVED PROTEIN"/>
    <property type="match status" value="1"/>
</dbReference>
<sequence length="250" mass="25597">MTPAAYLAQLARLQSAFAAMAAGTDPGAVVPGLGDWQVRELVAHLAGVHRWAGGMAEGDPARDDEPDVAGLDAAALSAVYAEHAAGLLAVLERLGPDAAAITLTGPGPASFWFRRQVHETLVHLGDLAAARTGAWTPDVLDGVVALDDGLWADGVDEIVTMFEPRQVRLQRIAPLEHLVALQDPAGGASWVLGAHEDGRSPADSPVATVTGDARSLDLVLWGRVAPDAAGIVIDGDAAAVEAALGAGITP</sequence>
<dbReference type="eggNOG" id="COG3550">
    <property type="taxonomic scope" value="Bacteria"/>
</dbReference>
<dbReference type="Pfam" id="PF11716">
    <property type="entry name" value="MDMPI_N"/>
    <property type="match status" value="1"/>
</dbReference>
<feature type="domain" description="MDMPI C-terminal" evidence="2">
    <location>
        <begin position="152"/>
        <end position="241"/>
    </location>
</feature>
<accession>D1BUY1</accession>
<evidence type="ECO:0000259" key="3">
    <source>
        <dbReference type="Pfam" id="PF11716"/>
    </source>
</evidence>
<dbReference type="RefSeq" id="WP_012878962.1">
    <property type="nucleotide sequence ID" value="NC_013530.1"/>
</dbReference>
<dbReference type="Pfam" id="PF07398">
    <property type="entry name" value="MDMPI_C"/>
    <property type="match status" value="1"/>
</dbReference>
<dbReference type="SUPFAM" id="SSF109854">
    <property type="entry name" value="DinB/YfiT-like putative metalloenzymes"/>
    <property type="match status" value="1"/>
</dbReference>
<evidence type="ECO:0000313" key="5">
    <source>
        <dbReference type="Proteomes" id="UP000002255"/>
    </source>
</evidence>
<feature type="domain" description="Mycothiol-dependent maleylpyruvate isomerase metal-binding" evidence="3">
    <location>
        <begin position="15"/>
        <end position="128"/>
    </location>
</feature>
<keyword evidence="5" id="KW-1185">Reference proteome</keyword>
<dbReference type="KEGG" id="xce:Xcel_2202"/>
<dbReference type="InterPro" id="IPR017517">
    <property type="entry name" value="Maleyloyr_isom"/>
</dbReference>
<proteinExistence type="predicted"/>
<dbReference type="GO" id="GO:0005886">
    <property type="term" value="C:plasma membrane"/>
    <property type="evidence" value="ECO:0007669"/>
    <property type="project" value="TreeGrafter"/>
</dbReference>
<dbReference type="GO" id="GO:0046872">
    <property type="term" value="F:metal ion binding"/>
    <property type="evidence" value="ECO:0007669"/>
    <property type="project" value="InterPro"/>
</dbReference>
<reference evidence="4 5" key="2">
    <citation type="journal article" date="2010" name="Stand. Genomic Sci.">
        <title>Complete genome sequence of Xylanimonas cellulosilytica type strain (XIL07).</title>
        <authorList>
            <person name="Foster B."/>
            <person name="Pukall R."/>
            <person name="Abt B."/>
            <person name="Nolan M."/>
            <person name="Glavina Del Rio T."/>
            <person name="Chen F."/>
            <person name="Lucas S."/>
            <person name="Tice H."/>
            <person name="Pitluck S."/>
            <person name="Cheng J.-F."/>
            <person name="Chertkov O."/>
            <person name="Brettin T."/>
            <person name="Han C."/>
            <person name="Detter J.C."/>
            <person name="Bruce D."/>
            <person name="Goodwin L."/>
            <person name="Ivanova N."/>
            <person name="Mavromatis K."/>
            <person name="Pati A."/>
            <person name="Mikhailova N."/>
            <person name="Chen A."/>
            <person name="Palaniappan K."/>
            <person name="Land M."/>
            <person name="Hauser L."/>
            <person name="Chang Y.-J."/>
            <person name="Jeffries C.D."/>
            <person name="Chain P."/>
            <person name="Rohde M."/>
            <person name="Goeker M."/>
            <person name="Bristow J."/>
            <person name="Eisen J.A."/>
            <person name="Markowitz V."/>
            <person name="Hugenholtz P."/>
            <person name="Kyrpides N.C."/>
            <person name="Klenk H.-P."/>
            <person name="Lapidus A."/>
        </authorList>
    </citation>
    <scope>NUCLEOTIDE SEQUENCE [LARGE SCALE GENOMIC DNA]</scope>
    <source>
        <strain evidence="5">DSM 15894 / CECT 5975 / LMG 20990 / XIL07</strain>
    </source>
</reference>
<dbReference type="EMBL" id="CP001821">
    <property type="protein sequence ID" value="ACZ31220.1"/>
    <property type="molecule type" value="Genomic_DNA"/>
</dbReference>
<keyword evidence="1" id="KW-0732">Signal</keyword>
<dbReference type="PANTHER" id="PTHR40758:SF1">
    <property type="entry name" value="CONSERVED PROTEIN"/>
    <property type="match status" value="1"/>
</dbReference>
<name>D1BUY1_XYLCX</name>
<evidence type="ECO:0008006" key="6">
    <source>
        <dbReference type="Google" id="ProtNLM"/>
    </source>
</evidence>